<dbReference type="EMBL" id="KL198079">
    <property type="protein sequence ID" value="KDQ09387.1"/>
    <property type="molecule type" value="Genomic_DNA"/>
</dbReference>
<feature type="region of interest" description="Disordered" evidence="1">
    <location>
        <begin position="1"/>
        <end position="51"/>
    </location>
</feature>
<organism evidence="2 3">
    <name type="scientific">Botryobasidium botryosum (strain FD-172 SS1)</name>
    <dbReference type="NCBI Taxonomy" id="930990"/>
    <lineage>
        <taxon>Eukaryota</taxon>
        <taxon>Fungi</taxon>
        <taxon>Dikarya</taxon>
        <taxon>Basidiomycota</taxon>
        <taxon>Agaricomycotina</taxon>
        <taxon>Agaricomycetes</taxon>
        <taxon>Cantharellales</taxon>
        <taxon>Botryobasidiaceae</taxon>
        <taxon>Botryobasidium</taxon>
    </lineage>
</organism>
<dbReference type="HOGENOM" id="CLU_023805_1_0_1"/>
<reference evidence="3" key="1">
    <citation type="journal article" date="2014" name="Proc. Natl. Acad. Sci. U.S.A.">
        <title>Extensive sampling of basidiomycete genomes demonstrates inadequacy of the white-rot/brown-rot paradigm for wood decay fungi.</title>
        <authorList>
            <person name="Riley R."/>
            <person name="Salamov A.A."/>
            <person name="Brown D.W."/>
            <person name="Nagy L.G."/>
            <person name="Floudas D."/>
            <person name="Held B.W."/>
            <person name="Levasseur A."/>
            <person name="Lombard V."/>
            <person name="Morin E."/>
            <person name="Otillar R."/>
            <person name="Lindquist E.A."/>
            <person name="Sun H."/>
            <person name="LaButti K.M."/>
            <person name="Schmutz J."/>
            <person name="Jabbour D."/>
            <person name="Luo H."/>
            <person name="Baker S.E."/>
            <person name="Pisabarro A.G."/>
            <person name="Walton J.D."/>
            <person name="Blanchette R.A."/>
            <person name="Henrissat B."/>
            <person name="Martin F."/>
            <person name="Cullen D."/>
            <person name="Hibbett D.S."/>
            <person name="Grigoriev I.V."/>
        </authorList>
    </citation>
    <scope>NUCLEOTIDE SEQUENCE [LARGE SCALE GENOMIC DNA]</scope>
    <source>
        <strain evidence="3">FD-172 SS1</strain>
    </source>
</reference>
<dbReference type="CDD" id="cd00882">
    <property type="entry name" value="Ras_like_GTPase"/>
    <property type="match status" value="1"/>
</dbReference>
<evidence type="ECO:0000256" key="1">
    <source>
        <dbReference type="SAM" id="MobiDB-lite"/>
    </source>
</evidence>
<name>A0A067MBZ9_BOTB1</name>
<protein>
    <submittedName>
        <fullName evidence="2">Uncharacterized protein</fullName>
    </submittedName>
</protein>
<evidence type="ECO:0000313" key="2">
    <source>
        <dbReference type="EMBL" id="KDQ09387.1"/>
    </source>
</evidence>
<gene>
    <name evidence="2" type="ORF">BOTBODRAFT_642937</name>
</gene>
<keyword evidence="3" id="KW-1185">Reference proteome</keyword>
<proteinExistence type="predicted"/>
<accession>A0A067MBZ9</accession>
<dbReference type="STRING" id="930990.A0A067MBZ9"/>
<sequence length="309" mass="34283">MGSTHYLIRDDTRSSSPLEDVQPEVQVPVASSAPLHPAPESPAEMVSDSEPRISDSGIAEFTALRKKCGRFRVLVLGRANAGKTTLLKAVCGADGDPKILKEGDNSTSQSLLSPTAERGEHNINTPLVFPSNPGFIFHDSRGFEAGSDEELKTVKKFIRRKGGMRDMERQLHAIWYCIPTDNEARLLSGPEQELLRECSTGPVPLVVIFTKFDSLEAKAFHELKGTGLTRQQAQQRAPQHAMTEFQCHYLPHLFGETRCPKHMFLRKIQGKMAELIQLTVDAVDVDALKLLLVSVQKNNLELLIEYAVK</sequence>
<evidence type="ECO:0000313" key="3">
    <source>
        <dbReference type="Proteomes" id="UP000027195"/>
    </source>
</evidence>
<dbReference type="InterPro" id="IPR027417">
    <property type="entry name" value="P-loop_NTPase"/>
</dbReference>
<dbReference type="InParanoid" id="A0A067MBZ9"/>
<dbReference type="AlphaFoldDB" id="A0A067MBZ9"/>
<dbReference type="OrthoDB" id="59699at2759"/>
<dbReference type="Proteomes" id="UP000027195">
    <property type="component" value="Unassembled WGS sequence"/>
</dbReference>
<dbReference type="Gene3D" id="3.40.50.300">
    <property type="entry name" value="P-loop containing nucleotide triphosphate hydrolases"/>
    <property type="match status" value="1"/>
</dbReference>
<dbReference type="SUPFAM" id="SSF52540">
    <property type="entry name" value="P-loop containing nucleoside triphosphate hydrolases"/>
    <property type="match status" value="1"/>
</dbReference>